<accession>A0A8J3AB99</accession>
<dbReference type="AlphaFoldDB" id="A0A8J3AB99"/>
<proteinExistence type="predicted"/>
<sequence>MASPPSFVADFDSATAMAQSTAAYLRGEDWPALGNPKLLEPPVSLANLIPRKAREQIFIASGALETTSPKKMGDIDLDEIGEWLLELYPERRYPAVGLGSSSGAAVYLNAALGTPWLPQTVFLPVRQPVHPDDPTTAMENGIEPGRALMEANPDWQLHHMHDANQDRLMVRILTYFRVKRRNLGGGYERFLSDRLPPGGTLLLYECRTRWNTTRIGERHVFQHGAVGGATEREFHEGSDRVEDYLERYDSPKRRWDGPEPDTVSPEAEWGFEESLRDDVLRFAREHRYRVRRIVFDGPDDLSPLVADLYRWWYRRRRIPSNRLMVTSFVINDAYRALRTGSVPYWMRFNMQPSVDGVRRFLDEREPFDDIHLALFQHGVNAVGIPSPDDWREVLSRARREGSTLGADLDEFPHDFAQYAKYNRAMKQLSPQYPIPGPLSLAEFDEFLAQAGNYDRVSIEDIAPDGERTPVAA</sequence>
<protein>
    <submittedName>
        <fullName evidence="1">Uncharacterized protein</fullName>
    </submittedName>
</protein>
<reference evidence="1" key="1">
    <citation type="journal article" date="2014" name="Int. J. Syst. Evol. Microbiol.">
        <title>Complete genome sequence of Corynebacterium casei LMG S-19264T (=DSM 44701T), isolated from a smear-ripened cheese.</title>
        <authorList>
            <consortium name="US DOE Joint Genome Institute (JGI-PGF)"/>
            <person name="Walter F."/>
            <person name="Albersmeier A."/>
            <person name="Kalinowski J."/>
            <person name="Ruckert C."/>
        </authorList>
    </citation>
    <scope>NUCLEOTIDE SEQUENCE</scope>
    <source>
        <strain evidence="1">CGMCC 1.14988</strain>
    </source>
</reference>
<organism evidence="1 2">
    <name type="scientific">Egicoccus halophilus</name>
    <dbReference type="NCBI Taxonomy" id="1670830"/>
    <lineage>
        <taxon>Bacteria</taxon>
        <taxon>Bacillati</taxon>
        <taxon>Actinomycetota</taxon>
        <taxon>Nitriliruptoria</taxon>
        <taxon>Egicoccales</taxon>
        <taxon>Egicoccaceae</taxon>
        <taxon>Egicoccus</taxon>
    </lineage>
</organism>
<name>A0A8J3AB99_9ACTN</name>
<evidence type="ECO:0000313" key="1">
    <source>
        <dbReference type="EMBL" id="GGI02838.1"/>
    </source>
</evidence>
<evidence type="ECO:0000313" key="2">
    <source>
        <dbReference type="Proteomes" id="UP000650511"/>
    </source>
</evidence>
<dbReference type="Proteomes" id="UP000650511">
    <property type="component" value="Unassembled WGS sequence"/>
</dbReference>
<dbReference type="RefSeq" id="WP_130648218.1">
    <property type="nucleotide sequence ID" value="NZ_BMHA01000001.1"/>
</dbReference>
<gene>
    <name evidence="1" type="ORF">GCM10011354_01720</name>
</gene>
<reference evidence="1" key="2">
    <citation type="submission" date="2020-09" db="EMBL/GenBank/DDBJ databases">
        <authorList>
            <person name="Sun Q."/>
            <person name="Zhou Y."/>
        </authorList>
    </citation>
    <scope>NUCLEOTIDE SEQUENCE</scope>
    <source>
        <strain evidence="1">CGMCC 1.14988</strain>
    </source>
</reference>
<keyword evidence="2" id="KW-1185">Reference proteome</keyword>
<dbReference type="EMBL" id="BMHA01000001">
    <property type="protein sequence ID" value="GGI02838.1"/>
    <property type="molecule type" value="Genomic_DNA"/>
</dbReference>
<comment type="caution">
    <text evidence="1">The sequence shown here is derived from an EMBL/GenBank/DDBJ whole genome shotgun (WGS) entry which is preliminary data.</text>
</comment>
<dbReference type="OrthoDB" id="501208at2"/>